<feature type="transmembrane region" description="Helical" evidence="9">
    <location>
        <begin position="489"/>
        <end position="512"/>
    </location>
</feature>
<evidence type="ECO:0000259" key="10">
    <source>
        <dbReference type="PROSITE" id="PS50011"/>
    </source>
</evidence>
<keyword evidence="6 7" id="KW-0067">ATP-binding</keyword>
<evidence type="ECO:0000256" key="4">
    <source>
        <dbReference type="ARBA" id="ARBA00022741"/>
    </source>
</evidence>
<dbReference type="EC" id="2.7.11.1" evidence="2"/>
<dbReference type="InterPro" id="IPR050660">
    <property type="entry name" value="NEK_Ser/Thr_kinase"/>
</dbReference>
<feature type="binding site" evidence="7">
    <location>
        <position position="48"/>
    </location>
    <ligand>
        <name>ATP</name>
        <dbReference type="ChEBI" id="CHEBI:30616"/>
    </ligand>
</feature>
<keyword evidence="9" id="KW-0812">Transmembrane</keyword>
<comment type="similarity">
    <text evidence="1">Belongs to the protein kinase superfamily. NEK Ser/Thr protein kinase family. NIMA subfamily.</text>
</comment>
<feature type="compositionally biased region" description="Polar residues" evidence="8">
    <location>
        <begin position="294"/>
        <end position="303"/>
    </location>
</feature>
<gene>
    <name evidence="11" type="primary">prkC_12</name>
    <name evidence="11" type="ORF">Poly30_31880</name>
</gene>
<dbReference type="AlphaFoldDB" id="A0A518EU89"/>
<evidence type="ECO:0000256" key="1">
    <source>
        <dbReference type="ARBA" id="ARBA00010886"/>
    </source>
</evidence>
<dbReference type="InterPro" id="IPR011009">
    <property type="entry name" value="Kinase-like_dom_sf"/>
</dbReference>
<evidence type="ECO:0000256" key="7">
    <source>
        <dbReference type="PROSITE-ProRule" id="PRU10141"/>
    </source>
</evidence>
<feature type="domain" description="Protein kinase" evidence="10">
    <location>
        <begin position="19"/>
        <end position="267"/>
    </location>
</feature>
<evidence type="ECO:0000256" key="6">
    <source>
        <dbReference type="ARBA" id="ARBA00022840"/>
    </source>
</evidence>
<dbReference type="PROSITE" id="PS00108">
    <property type="entry name" value="PROTEIN_KINASE_ST"/>
    <property type="match status" value="1"/>
</dbReference>
<feature type="region of interest" description="Disordered" evidence="8">
    <location>
        <begin position="378"/>
        <end position="415"/>
    </location>
</feature>
<dbReference type="PANTHER" id="PTHR43671:SF13">
    <property type="entry name" value="SERINE_THREONINE-PROTEIN KINASE NEK2"/>
    <property type="match status" value="1"/>
</dbReference>
<dbReference type="EMBL" id="CP036434">
    <property type="protein sequence ID" value="QDV07660.1"/>
    <property type="molecule type" value="Genomic_DNA"/>
</dbReference>
<evidence type="ECO:0000256" key="3">
    <source>
        <dbReference type="ARBA" id="ARBA00022679"/>
    </source>
</evidence>
<evidence type="ECO:0000313" key="11">
    <source>
        <dbReference type="EMBL" id="QDV07660.1"/>
    </source>
</evidence>
<keyword evidence="3 11" id="KW-0808">Transferase</keyword>
<keyword evidence="5 11" id="KW-0418">Kinase</keyword>
<dbReference type="PROSITE" id="PS50011">
    <property type="entry name" value="PROTEIN_KINASE_DOM"/>
    <property type="match status" value="1"/>
</dbReference>
<organism evidence="11 12">
    <name type="scientific">Saltatorellus ferox</name>
    <dbReference type="NCBI Taxonomy" id="2528018"/>
    <lineage>
        <taxon>Bacteria</taxon>
        <taxon>Pseudomonadati</taxon>
        <taxon>Planctomycetota</taxon>
        <taxon>Planctomycetia</taxon>
        <taxon>Planctomycetia incertae sedis</taxon>
        <taxon>Saltatorellus</taxon>
    </lineage>
</organism>
<dbReference type="Proteomes" id="UP000320390">
    <property type="component" value="Chromosome"/>
</dbReference>
<keyword evidence="9" id="KW-0472">Membrane</keyword>
<keyword evidence="9" id="KW-1133">Transmembrane helix</keyword>
<protein>
    <recommendedName>
        <fullName evidence="2">non-specific serine/threonine protein kinase</fullName>
        <ecNumber evidence="2">2.7.11.1</ecNumber>
    </recommendedName>
</protein>
<dbReference type="InterPro" id="IPR000719">
    <property type="entry name" value="Prot_kinase_dom"/>
</dbReference>
<keyword evidence="12" id="KW-1185">Reference proteome</keyword>
<evidence type="ECO:0000313" key="12">
    <source>
        <dbReference type="Proteomes" id="UP000320390"/>
    </source>
</evidence>
<dbReference type="InterPro" id="IPR008271">
    <property type="entry name" value="Ser/Thr_kinase_AS"/>
</dbReference>
<evidence type="ECO:0000256" key="9">
    <source>
        <dbReference type="SAM" id="Phobius"/>
    </source>
</evidence>
<sequence length="515" mass="55704">MDWEAFYNSFRQPDFVPGYEIENRLGGGAFGDVYKARKTSIGKAYAIKFLKVENDDQREAVQRELDQVRHFAAIDHPNLVTIEDMGSVMDVPYVIMGYAGEETLAKRFKLHDLSPAEALLVFTQTARGVLALHDRRLVHFDLKPSNIFLRGENARVGDYGLSKLLEGGRTTLSFGRGTPMYMAPEMLRSRADHRADIYSLGVILFESLAGYLPFHPDEFGGLILRESDAPPVFPEDFPAVARAATEACLRLDPADRPDSISEVLEMLGQTARPGDSVTFQLSPAEARPAHARRQSANAASTTAPDLGVRPVVPATEPASGSGSDLREGAPPQHGAPIGSRQRSPLLDPAAIEATTAKTSPIEPGRPASRARELVAELNAQKRRGESGGGLLPRDEEGRFSRTSYQEPPSSAKVHAAPAAPVPTIIPVPPKVTGGPFATLMETTRVGFDVFAAAIVAVVQSILDAFRLVTDRLVRSDRGGLVGRTARFALFLLIMASVGFGATLLGLFGLFVLERP</sequence>
<evidence type="ECO:0000256" key="8">
    <source>
        <dbReference type="SAM" id="MobiDB-lite"/>
    </source>
</evidence>
<dbReference type="Gene3D" id="3.30.200.20">
    <property type="entry name" value="Phosphorylase Kinase, domain 1"/>
    <property type="match status" value="1"/>
</dbReference>
<dbReference type="PANTHER" id="PTHR43671">
    <property type="entry name" value="SERINE/THREONINE-PROTEIN KINASE NEK"/>
    <property type="match status" value="1"/>
</dbReference>
<dbReference type="Gene3D" id="1.10.510.10">
    <property type="entry name" value="Transferase(Phosphotransferase) domain 1"/>
    <property type="match status" value="1"/>
</dbReference>
<evidence type="ECO:0000256" key="2">
    <source>
        <dbReference type="ARBA" id="ARBA00012513"/>
    </source>
</evidence>
<dbReference type="PROSITE" id="PS00107">
    <property type="entry name" value="PROTEIN_KINASE_ATP"/>
    <property type="match status" value="1"/>
</dbReference>
<feature type="region of interest" description="Disordered" evidence="8">
    <location>
        <begin position="284"/>
        <end position="344"/>
    </location>
</feature>
<dbReference type="SMART" id="SM00220">
    <property type="entry name" value="S_TKc"/>
    <property type="match status" value="1"/>
</dbReference>
<dbReference type="CDD" id="cd14014">
    <property type="entry name" value="STKc_PknB_like"/>
    <property type="match status" value="1"/>
</dbReference>
<evidence type="ECO:0000256" key="5">
    <source>
        <dbReference type="ARBA" id="ARBA00022777"/>
    </source>
</evidence>
<dbReference type="RefSeq" id="WP_419190234.1">
    <property type="nucleotide sequence ID" value="NZ_CP036434.1"/>
</dbReference>
<reference evidence="11 12" key="1">
    <citation type="submission" date="2019-02" db="EMBL/GenBank/DDBJ databases">
        <title>Deep-cultivation of Planctomycetes and their phenomic and genomic characterization uncovers novel biology.</title>
        <authorList>
            <person name="Wiegand S."/>
            <person name="Jogler M."/>
            <person name="Boedeker C."/>
            <person name="Pinto D."/>
            <person name="Vollmers J."/>
            <person name="Rivas-Marin E."/>
            <person name="Kohn T."/>
            <person name="Peeters S.H."/>
            <person name="Heuer A."/>
            <person name="Rast P."/>
            <person name="Oberbeckmann S."/>
            <person name="Bunk B."/>
            <person name="Jeske O."/>
            <person name="Meyerdierks A."/>
            <person name="Storesund J.E."/>
            <person name="Kallscheuer N."/>
            <person name="Luecker S."/>
            <person name="Lage O.M."/>
            <person name="Pohl T."/>
            <person name="Merkel B.J."/>
            <person name="Hornburger P."/>
            <person name="Mueller R.-W."/>
            <person name="Bruemmer F."/>
            <person name="Labrenz M."/>
            <person name="Spormann A.M."/>
            <person name="Op den Camp H."/>
            <person name="Overmann J."/>
            <person name="Amann R."/>
            <person name="Jetten M.S.M."/>
            <person name="Mascher T."/>
            <person name="Medema M.H."/>
            <person name="Devos D.P."/>
            <person name="Kaster A.-K."/>
            <person name="Ovreas L."/>
            <person name="Rohde M."/>
            <person name="Galperin M.Y."/>
            <person name="Jogler C."/>
        </authorList>
    </citation>
    <scope>NUCLEOTIDE SEQUENCE [LARGE SCALE GENOMIC DNA]</scope>
    <source>
        <strain evidence="11 12">Poly30</strain>
    </source>
</reference>
<dbReference type="GO" id="GO:0005524">
    <property type="term" value="F:ATP binding"/>
    <property type="evidence" value="ECO:0007669"/>
    <property type="project" value="UniProtKB-UniRule"/>
</dbReference>
<keyword evidence="4 7" id="KW-0547">Nucleotide-binding</keyword>
<dbReference type="InterPro" id="IPR017441">
    <property type="entry name" value="Protein_kinase_ATP_BS"/>
</dbReference>
<dbReference type="Pfam" id="PF00069">
    <property type="entry name" value="Pkinase"/>
    <property type="match status" value="1"/>
</dbReference>
<feature type="transmembrane region" description="Helical" evidence="9">
    <location>
        <begin position="449"/>
        <end position="468"/>
    </location>
</feature>
<dbReference type="SUPFAM" id="SSF56112">
    <property type="entry name" value="Protein kinase-like (PK-like)"/>
    <property type="match status" value="1"/>
</dbReference>
<proteinExistence type="inferred from homology"/>
<dbReference type="GO" id="GO:0004674">
    <property type="term" value="F:protein serine/threonine kinase activity"/>
    <property type="evidence" value="ECO:0007669"/>
    <property type="project" value="UniProtKB-EC"/>
</dbReference>
<name>A0A518EU89_9BACT</name>
<accession>A0A518EU89</accession>